<proteinExistence type="predicted"/>
<feature type="transmembrane region" description="Helical" evidence="1">
    <location>
        <begin position="92"/>
        <end position="110"/>
    </location>
</feature>
<sequence>MSDPLIDRLVRDLSPVRARRWGRDALWLALACVAELALFLLVGPTRPDMPAAMEMPSWWWKLGATGTIAVAGFAVALLSLDPTRSPRRGLRALGAVVLAALAAGWAVDAGRDGAAALWTRLDWVHGLQCAWEMAALSVPATLALGLVIRRGAPTDRAGTAWAAAIASGAWGAFVFVFACPSDDPFYIAVWYMVGCGATAAMCRILFAALSRW</sequence>
<keyword evidence="1" id="KW-0472">Membrane</keyword>
<gene>
    <name evidence="2" type="ORF">NFI88_02610</name>
</gene>
<feature type="transmembrane region" description="Helical" evidence="1">
    <location>
        <begin position="184"/>
        <end position="206"/>
    </location>
</feature>
<comment type="caution">
    <text evidence="2">The sequence shown here is derived from an EMBL/GenBank/DDBJ whole genome shotgun (WGS) entry which is preliminary data.</text>
</comment>
<feature type="transmembrane region" description="Helical" evidence="1">
    <location>
        <begin position="130"/>
        <end position="148"/>
    </location>
</feature>
<dbReference type="EMBL" id="JAMZEJ010000002">
    <property type="protein sequence ID" value="MCQ8239732.1"/>
    <property type="molecule type" value="Genomic_DNA"/>
</dbReference>
<keyword evidence="3" id="KW-1185">Reference proteome</keyword>
<evidence type="ECO:0000256" key="1">
    <source>
        <dbReference type="SAM" id="Phobius"/>
    </source>
</evidence>
<name>A0ABT1VTS0_9PROT</name>
<feature type="transmembrane region" description="Helical" evidence="1">
    <location>
        <begin position="25"/>
        <end position="43"/>
    </location>
</feature>
<evidence type="ECO:0000313" key="2">
    <source>
        <dbReference type="EMBL" id="MCQ8239732.1"/>
    </source>
</evidence>
<dbReference type="InterPro" id="IPR009495">
    <property type="entry name" value="NrsF"/>
</dbReference>
<keyword evidence="1" id="KW-1133">Transmembrane helix</keyword>
<organism evidence="2 3">
    <name type="scientific">Rhizosaccharibacter radicis</name>
    <dbReference type="NCBI Taxonomy" id="2782605"/>
    <lineage>
        <taxon>Bacteria</taxon>
        <taxon>Pseudomonadati</taxon>
        <taxon>Pseudomonadota</taxon>
        <taxon>Alphaproteobacteria</taxon>
        <taxon>Acetobacterales</taxon>
        <taxon>Acetobacteraceae</taxon>
        <taxon>Rhizosaccharibacter</taxon>
    </lineage>
</organism>
<dbReference type="RefSeq" id="WP_422918483.1">
    <property type="nucleotide sequence ID" value="NZ_JAMZEJ010000002.1"/>
</dbReference>
<protein>
    <submittedName>
        <fullName evidence="2">DUF1109 domain-containing protein</fullName>
    </submittedName>
</protein>
<evidence type="ECO:0000313" key="3">
    <source>
        <dbReference type="Proteomes" id="UP001524547"/>
    </source>
</evidence>
<accession>A0ABT1VTS0</accession>
<feature type="transmembrane region" description="Helical" evidence="1">
    <location>
        <begin position="160"/>
        <end position="178"/>
    </location>
</feature>
<dbReference type="Proteomes" id="UP001524547">
    <property type="component" value="Unassembled WGS sequence"/>
</dbReference>
<reference evidence="2 3" key="1">
    <citation type="submission" date="2022-06" db="EMBL/GenBank/DDBJ databases">
        <title>Rhizosaccharibacter gen. nov. sp. nov. KSS12, endophytic bacteria isolated from sugarcane.</title>
        <authorList>
            <person name="Pitiwittayakul N."/>
        </authorList>
    </citation>
    <scope>NUCLEOTIDE SEQUENCE [LARGE SCALE GENOMIC DNA]</scope>
    <source>
        <strain evidence="2 3">KSS12</strain>
    </source>
</reference>
<dbReference type="Pfam" id="PF06532">
    <property type="entry name" value="NrsF"/>
    <property type="match status" value="1"/>
</dbReference>
<keyword evidence="1" id="KW-0812">Transmembrane</keyword>
<feature type="transmembrane region" description="Helical" evidence="1">
    <location>
        <begin position="58"/>
        <end position="80"/>
    </location>
</feature>